<reference evidence="1" key="1">
    <citation type="journal article" date="2022" name="bioRxiv">
        <title>Sequencing and chromosome-scale assembly of the giantPleurodeles waltlgenome.</title>
        <authorList>
            <person name="Brown T."/>
            <person name="Elewa A."/>
            <person name="Iarovenko S."/>
            <person name="Subramanian E."/>
            <person name="Araus A.J."/>
            <person name="Petzold A."/>
            <person name="Susuki M."/>
            <person name="Suzuki K.-i.T."/>
            <person name="Hayashi T."/>
            <person name="Toyoda A."/>
            <person name="Oliveira C."/>
            <person name="Osipova E."/>
            <person name="Leigh N.D."/>
            <person name="Simon A."/>
            <person name="Yun M.H."/>
        </authorList>
    </citation>
    <scope>NUCLEOTIDE SEQUENCE</scope>
    <source>
        <strain evidence="1">20211129_DDA</strain>
        <tissue evidence="1">Liver</tissue>
    </source>
</reference>
<evidence type="ECO:0000313" key="1">
    <source>
        <dbReference type="EMBL" id="KAJ1105404.1"/>
    </source>
</evidence>
<sequence length="248" mass="27054">MLPAAAVEIRPGPLSRKHQWRRWRPGLGWMGRLGTCCCRLSWPGWSAGWGARYRLVWCRRLLEVGSLARGRIGGRFGPRLPATPCDLRPCGSRDWGWGWSACGSGELGSPSWIRACRGLLEFPFPAVSAGWLGPLRRVALLRLPRGPPFCALWSWWAPTAGSLAGLAARLALCWRRALPPARCEGLCLPDQAWGCLVGSSWEPAAVPCWLCGVNCGRFAPLLGPAFLPFGTGSLVWCIAGLVELKSRA</sequence>
<dbReference type="Proteomes" id="UP001066276">
    <property type="component" value="Chromosome 9"/>
</dbReference>
<accession>A0AAV7MQI2</accession>
<organism evidence="1 2">
    <name type="scientific">Pleurodeles waltl</name>
    <name type="common">Iberian ribbed newt</name>
    <dbReference type="NCBI Taxonomy" id="8319"/>
    <lineage>
        <taxon>Eukaryota</taxon>
        <taxon>Metazoa</taxon>
        <taxon>Chordata</taxon>
        <taxon>Craniata</taxon>
        <taxon>Vertebrata</taxon>
        <taxon>Euteleostomi</taxon>
        <taxon>Amphibia</taxon>
        <taxon>Batrachia</taxon>
        <taxon>Caudata</taxon>
        <taxon>Salamandroidea</taxon>
        <taxon>Salamandridae</taxon>
        <taxon>Pleurodelinae</taxon>
        <taxon>Pleurodeles</taxon>
    </lineage>
</organism>
<gene>
    <name evidence="1" type="ORF">NDU88_002810</name>
</gene>
<proteinExistence type="predicted"/>
<protein>
    <submittedName>
        <fullName evidence="1">Uncharacterized protein</fullName>
    </submittedName>
</protein>
<keyword evidence="2" id="KW-1185">Reference proteome</keyword>
<name>A0AAV7MQI2_PLEWA</name>
<comment type="caution">
    <text evidence="1">The sequence shown here is derived from an EMBL/GenBank/DDBJ whole genome shotgun (WGS) entry which is preliminary data.</text>
</comment>
<dbReference type="EMBL" id="JANPWB010000013">
    <property type="protein sequence ID" value="KAJ1105404.1"/>
    <property type="molecule type" value="Genomic_DNA"/>
</dbReference>
<dbReference type="AlphaFoldDB" id="A0AAV7MQI2"/>
<evidence type="ECO:0000313" key="2">
    <source>
        <dbReference type="Proteomes" id="UP001066276"/>
    </source>
</evidence>